<dbReference type="Pfam" id="PF01351">
    <property type="entry name" value="RNase_HII"/>
    <property type="match status" value="1"/>
</dbReference>
<evidence type="ECO:0000256" key="8">
    <source>
        <dbReference type="ARBA" id="ARBA00022490"/>
    </source>
</evidence>
<dbReference type="GO" id="GO:0005737">
    <property type="term" value="C:cytoplasm"/>
    <property type="evidence" value="ECO:0007669"/>
    <property type="project" value="UniProtKB-SubCell"/>
</dbReference>
<dbReference type="GO" id="GO:0030145">
    <property type="term" value="F:manganese ion binding"/>
    <property type="evidence" value="ECO:0007669"/>
    <property type="project" value="UniProtKB-UniRule"/>
</dbReference>
<comment type="catalytic activity">
    <reaction evidence="1 14 15 16">
        <text>Endonucleolytic cleavage to 5'-phosphomonoester.</text>
        <dbReference type="EC" id="3.1.26.4"/>
    </reaction>
</comment>
<evidence type="ECO:0000256" key="3">
    <source>
        <dbReference type="ARBA" id="ARBA00004065"/>
    </source>
</evidence>
<comment type="cofactor">
    <cofactor evidence="2">
        <name>Mg(2+)</name>
        <dbReference type="ChEBI" id="CHEBI:18420"/>
    </cofactor>
</comment>
<dbReference type="InterPro" id="IPR024567">
    <property type="entry name" value="RNase_HII/HIII_dom"/>
</dbReference>
<dbReference type="GO" id="GO:0043137">
    <property type="term" value="P:DNA replication, removal of RNA primer"/>
    <property type="evidence" value="ECO:0007669"/>
    <property type="project" value="TreeGrafter"/>
</dbReference>
<dbReference type="RefSeq" id="WP_111391877.1">
    <property type="nucleotide sequence ID" value="NZ_JBJINY010000085.1"/>
</dbReference>
<keyword evidence="8 14" id="KW-0963">Cytoplasm</keyword>
<dbReference type="CDD" id="cd07182">
    <property type="entry name" value="RNase_HII_bacteria_HII_like"/>
    <property type="match status" value="1"/>
</dbReference>
<dbReference type="EMBL" id="QKTX01000003">
    <property type="protein sequence ID" value="PZV85422.1"/>
    <property type="molecule type" value="Genomic_DNA"/>
</dbReference>
<organism evidence="18 19">
    <name type="scientific">Algoriphagus aquaeductus</name>
    <dbReference type="NCBI Taxonomy" id="475299"/>
    <lineage>
        <taxon>Bacteria</taxon>
        <taxon>Pseudomonadati</taxon>
        <taxon>Bacteroidota</taxon>
        <taxon>Cytophagia</taxon>
        <taxon>Cytophagales</taxon>
        <taxon>Cyclobacteriaceae</taxon>
        <taxon>Algoriphagus</taxon>
    </lineage>
</organism>
<keyword evidence="19" id="KW-1185">Reference proteome</keyword>
<evidence type="ECO:0000256" key="1">
    <source>
        <dbReference type="ARBA" id="ARBA00000077"/>
    </source>
</evidence>
<protein>
    <recommendedName>
        <fullName evidence="7 14">Ribonuclease HII</fullName>
        <shortName evidence="14">RNase HII</shortName>
        <ecNumber evidence="6 14">3.1.26.4</ecNumber>
    </recommendedName>
</protein>
<evidence type="ECO:0000256" key="13">
    <source>
        <dbReference type="ARBA" id="ARBA00023211"/>
    </source>
</evidence>
<dbReference type="InterPro" id="IPR012337">
    <property type="entry name" value="RNaseH-like_sf"/>
</dbReference>
<evidence type="ECO:0000256" key="16">
    <source>
        <dbReference type="RuleBase" id="RU003515"/>
    </source>
</evidence>
<evidence type="ECO:0000256" key="5">
    <source>
        <dbReference type="ARBA" id="ARBA00007383"/>
    </source>
</evidence>
<evidence type="ECO:0000256" key="2">
    <source>
        <dbReference type="ARBA" id="ARBA00001946"/>
    </source>
</evidence>
<keyword evidence="11 14" id="KW-0255">Endonuclease</keyword>
<dbReference type="GO" id="GO:0032299">
    <property type="term" value="C:ribonuclease H2 complex"/>
    <property type="evidence" value="ECO:0007669"/>
    <property type="project" value="TreeGrafter"/>
</dbReference>
<evidence type="ECO:0000313" key="19">
    <source>
        <dbReference type="Proteomes" id="UP000248917"/>
    </source>
</evidence>
<keyword evidence="13 14" id="KW-0464">Manganese</keyword>
<evidence type="ECO:0000256" key="10">
    <source>
        <dbReference type="ARBA" id="ARBA00022723"/>
    </source>
</evidence>
<comment type="subcellular location">
    <subcellularLocation>
        <location evidence="4 14">Cytoplasm</location>
    </subcellularLocation>
</comment>
<dbReference type="GO" id="GO:0003723">
    <property type="term" value="F:RNA binding"/>
    <property type="evidence" value="ECO:0007669"/>
    <property type="project" value="UniProtKB-UniRule"/>
</dbReference>
<dbReference type="SUPFAM" id="SSF53098">
    <property type="entry name" value="Ribonuclease H-like"/>
    <property type="match status" value="1"/>
</dbReference>
<feature type="binding site" evidence="14 15">
    <location>
        <position position="18"/>
    </location>
    <ligand>
        <name>a divalent metal cation</name>
        <dbReference type="ChEBI" id="CHEBI:60240"/>
    </ligand>
</feature>
<gene>
    <name evidence="14" type="primary">rnhB</name>
    <name evidence="18" type="ORF">CLV31_103214</name>
</gene>
<comment type="cofactor">
    <cofactor evidence="14 15">
        <name>Mn(2+)</name>
        <dbReference type="ChEBI" id="CHEBI:29035"/>
    </cofactor>
    <cofactor evidence="14 15">
        <name>Mg(2+)</name>
        <dbReference type="ChEBI" id="CHEBI:18420"/>
    </cofactor>
    <text evidence="14 15">Manganese or magnesium. Binds 1 divalent metal ion per monomer in the absence of substrate. May bind a second metal ion after substrate binding.</text>
</comment>
<feature type="binding site" evidence="14 15">
    <location>
        <position position="109"/>
    </location>
    <ligand>
        <name>a divalent metal cation</name>
        <dbReference type="ChEBI" id="CHEBI:60240"/>
    </ligand>
</feature>
<name>A0A326S2F2_9BACT</name>
<evidence type="ECO:0000256" key="4">
    <source>
        <dbReference type="ARBA" id="ARBA00004496"/>
    </source>
</evidence>
<comment type="function">
    <text evidence="3 14 16">Endonuclease that specifically degrades the RNA of RNA-DNA hybrids.</text>
</comment>
<feature type="binding site" evidence="14 15">
    <location>
        <position position="17"/>
    </location>
    <ligand>
        <name>a divalent metal cation</name>
        <dbReference type="ChEBI" id="CHEBI:60240"/>
    </ligand>
</feature>
<evidence type="ECO:0000313" key="18">
    <source>
        <dbReference type="EMBL" id="PZV85422.1"/>
    </source>
</evidence>
<accession>A0A326S2F2</accession>
<dbReference type="InterPro" id="IPR022898">
    <property type="entry name" value="RNase_HII"/>
</dbReference>
<evidence type="ECO:0000256" key="11">
    <source>
        <dbReference type="ARBA" id="ARBA00022759"/>
    </source>
</evidence>
<dbReference type="PROSITE" id="PS51975">
    <property type="entry name" value="RNASE_H_2"/>
    <property type="match status" value="1"/>
</dbReference>
<feature type="domain" description="RNase H type-2" evidence="17">
    <location>
        <begin position="11"/>
        <end position="200"/>
    </location>
</feature>
<evidence type="ECO:0000256" key="6">
    <source>
        <dbReference type="ARBA" id="ARBA00012180"/>
    </source>
</evidence>
<keyword evidence="12 14" id="KW-0378">Hydrolase</keyword>
<dbReference type="Gene3D" id="3.30.420.10">
    <property type="entry name" value="Ribonuclease H-like superfamily/Ribonuclease H"/>
    <property type="match status" value="1"/>
</dbReference>
<keyword evidence="9 14" id="KW-0540">Nuclease</keyword>
<dbReference type="AlphaFoldDB" id="A0A326S2F2"/>
<evidence type="ECO:0000256" key="7">
    <source>
        <dbReference type="ARBA" id="ARBA00019179"/>
    </source>
</evidence>
<dbReference type="GO" id="GO:0006298">
    <property type="term" value="P:mismatch repair"/>
    <property type="evidence" value="ECO:0007669"/>
    <property type="project" value="TreeGrafter"/>
</dbReference>
<sequence>MPLLPFLEADRIEAGCDEVGRGCLAGPVVAASVILPSDYHNPWINDSKKLSKNNREELIAEIKDKSLAWAIAEASVGEIDQINILNASFLAMKRAVLQLDPQPDHLLIDGNRWKSDLNLPFTCVIKGDGKFASIAAASILAKVYRDDLMEKLALEFPHFAWERNAGYPTKAHREGIEKFGSTIWHRKSFQLLPIQLDLDF</sequence>
<dbReference type="Proteomes" id="UP000248917">
    <property type="component" value="Unassembled WGS sequence"/>
</dbReference>
<dbReference type="PANTHER" id="PTHR10954">
    <property type="entry name" value="RIBONUCLEASE H2 SUBUNIT A"/>
    <property type="match status" value="1"/>
</dbReference>
<evidence type="ECO:0000259" key="17">
    <source>
        <dbReference type="PROSITE" id="PS51975"/>
    </source>
</evidence>
<dbReference type="EC" id="3.1.26.4" evidence="6 14"/>
<dbReference type="OrthoDB" id="9803420at2"/>
<comment type="similarity">
    <text evidence="5 14 16">Belongs to the RNase HII family.</text>
</comment>
<dbReference type="PANTHER" id="PTHR10954:SF18">
    <property type="entry name" value="RIBONUCLEASE HII"/>
    <property type="match status" value="1"/>
</dbReference>
<comment type="caution">
    <text evidence="18">The sequence shown here is derived from an EMBL/GenBank/DDBJ whole genome shotgun (WGS) entry which is preliminary data.</text>
</comment>
<keyword evidence="10 14" id="KW-0479">Metal-binding</keyword>
<dbReference type="InterPro" id="IPR036397">
    <property type="entry name" value="RNaseH_sf"/>
</dbReference>
<proteinExistence type="inferred from homology"/>
<reference evidence="18 19" key="1">
    <citation type="submission" date="2018-06" db="EMBL/GenBank/DDBJ databases">
        <title>Genomic Encyclopedia of Archaeal and Bacterial Type Strains, Phase II (KMG-II): from individual species to whole genera.</title>
        <authorList>
            <person name="Goeker M."/>
        </authorList>
    </citation>
    <scope>NUCLEOTIDE SEQUENCE [LARGE SCALE GENOMIC DNA]</scope>
    <source>
        <strain evidence="18 19">T4</strain>
    </source>
</reference>
<evidence type="ECO:0000256" key="9">
    <source>
        <dbReference type="ARBA" id="ARBA00022722"/>
    </source>
</evidence>
<dbReference type="NCBIfam" id="NF000595">
    <property type="entry name" value="PRK00015.1-3"/>
    <property type="match status" value="1"/>
</dbReference>
<dbReference type="GO" id="GO:0004523">
    <property type="term" value="F:RNA-DNA hybrid ribonuclease activity"/>
    <property type="evidence" value="ECO:0007669"/>
    <property type="project" value="UniProtKB-UniRule"/>
</dbReference>
<evidence type="ECO:0000256" key="12">
    <source>
        <dbReference type="ARBA" id="ARBA00022801"/>
    </source>
</evidence>
<dbReference type="InterPro" id="IPR001352">
    <property type="entry name" value="RNase_HII/HIII"/>
</dbReference>
<evidence type="ECO:0000256" key="14">
    <source>
        <dbReference type="HAMAP-Rule" id="MF_00052"/>
    </source>
</evidence>
<evidence type="ECO:0000256" key="15">
    <source>
        <dbReference type="PROSITE-ProRule" id="PRU01319"/>
    </source>
</evidence>
<dbReference type="HAMAP" id="MF_00052_B">
    <property type="entry name" value="RNase_HII_B"/>
    <property type="match status" value="1"/>
</dbReference>